<evidence type="ECO:0000256" key="2">
    <source>
        <dbReference type="ARBA" id="ARBA00022840"/>
    </source>
</evidence>
<evidence type="ECO:0000313" key="4">
    <source>
        <dbReference type="EMBL" id="EIQ81965.1"/>
    </source>
</evidence>
<evidence type="ECO:0000259" key="3">
    <source>
        <dbReference type="SMART" id="SM00764"/>
    </source>
</evidence>
<dbReference type="EMBL" id="AIDX01000001">
    <property type="protein sequence ID" value="EIQ81965.1"/>
    <property type="molecule type" value="Genomic_DNA"/>
</dbReference>
<dbReference type="GO" id="GO:0016829">
    <property type="term" value="F:lyase activity"/>
    <property type="evidence" value="ECO:0007669"/>
    <property type="project" value="UniProtKB-KW"/>
</dbReference>
<dbReference type="SMART" id="SM00764">
    <property type="entry name" value="Citrate_ly_lig"/>
    <property type="match status" value="1"/>
</dbReference>
<accession>A0AAV3FTC5</accession>
<reference evidence="4 5" key="1">
    <citation type="journal article" date="2012" name="PLoS ONE">
        <title>Gene Repertoire Evolution of Streptococcus pyogenes Inferred from Phylogenomic Analysis with Streptococcus canis and Streptococcus dysgalactiae.</title>
        <authorList>
            <person name="Lefebure T."/>
            <person name="Richards V.P."/>
            <person name="Lang P."/>
            <person name="Pavinski-Bitar P."/>
            <person name="Stanhope M.J."/>
        </authorList>
    </citation>
    <scope>NUCLEOTIDE SEQUENCE [LARGE SCALE GENOMIC DNA]</scope>
    <source>
        <strain evidence="4 5">FSL Z3-227</strain>
    </source>
</reference>
<evidence type="ECO:0000313" key="5">
    <source>
        <dbReference type="Proteomes" id="UP000004423"/>
    </source>
</evidence>
<keyword evidence="4" id="KW-0456">Lyase</keyword>
<dbReference type="InterPro" id="IPR013166">
    <property type="entry name" value="Citrate_lyase_ligase_C"/>
</dbReference>
<dbReference type="PANTHER" id="PTHR40599:SF1">
    <property type="entry name" value="[CITRATE [PRO-3S]-LYASE] LIGASE"/>
    <property type="match status" value="1"/>
</dbReference>
<dbReference type="GO" id="GO:0008771">
    <property type="term" value="F:[citrate (pro-3S)-lyase] ligase activity"/>
    <property type="evidence" value="ECO:0007669"/>
    <property type="project" value="InterPro"/>
</dbReference>
<gene>
    <name evidence="4" type="ORF">SCAZ3_06145</name>
</gene>
<dbReference type="Proteomes" id="UP000004423">
    <property type="component" value="Unassembled WGS sequence"/>
</dbReference>
<keyword evidence="1" id="KW-0547">Nucleotide-binding</keyword>
<sequence>MISQATFLAYFQKEDNDVIKKNQALLDTAIFLKIAQTLHIHKRYVGEEPTSRVTTIYNEIMAQQLQEAGLFLLYMMGSIKF</sequence>
<keyword evidence="4" id="KW-0436">Ligase</keyword>
<dbReference type="GO" id="GO:0005524">
    <property type="term" value="F:ATP binding"/>
    <property type="evidence" value="ECO:0007669"/>
    <property type="project" value="UniProtKB-KW"/>
</dbReference>
<dbReference type="InterPro" id="IPR005216">
    <property type="entry name" value="Citrate_lyase_ligase"/>
</dbReference>
<dbReference type="Pfam" id="PF08218">
    <property type="entry name" value="Citrate_ly_lig"/>
    <property type="match status" value="1"/>
</dbReference>
<organism evidence="4 5">
    <name type="scientific">Streptococcus canis FSL Z3-227</name>
    <dbReference type="NCBI Taxonomy" id="482234"/>
    <lineage>
        <taxon>Bacteria</taxon>
        <taxon>Bacillati</taxon>
        <taxon>Bacillota</taxon>
        <taxon>Bacilli</taxon>
        <taxon>Lactobacillales</taxon>
        <taxon>Streptococcaceae</taxon>
        <taxon>Streptococcus</taxon>
    </lineage>
</organism>
<comment type="caution">
    <text evidence="4">The sequence shown here is derived from an EMBL/GenBank/DDBJ whole genome shotgun (WGS) entry which is preliminary data.</text>
</comment>
<protein>
    <submittedName>
        <fullName evidence="4">Citrate lyase synthetase (Citrate (Pro-3S)-lyase ligase)</fullName>
    </submittedName>
</protein>
<keyword evidence="2" id="KW-0067">ATP-binding</keyword>
<evidence type="ECO:0000256" key="1">
    <source>
        <dbReference type="ARBA" id="ARBA00022741"/>
    </source>
</evidence>
<feature type="domain" description="Citrate lyase ligase C-terminal" evidence="3">
    <location>
        <begin position="1"/>
        <end position="75"/>
    </location>
</feature>
<dbReference type="PANTHER" id="PTHR40599">
    <property type="entry name" value="[CITRATE [PRO-3S]-LYASE] LIGASE"/>
    <property type="match status" value="1"/>
</dbReference>
<proteinExistence type="predicted"/>
<name>A0AAV3FTC5_STRCB</name>
<dbReference type="AlphaFoldDB" id="A0AAV3FTC5"/>